<dbReference type="Gene3D" id="3.50.80.10">
    <property type="entry name" value="D-tyrosyl-tRNA(Tyr) deacylase"/>
    <property type="match status" value="1"/>
</dbReference>
<dbReference type="EC" id="3.1.1.96" evidence="2"/>
<dbReference type="Pfam" id="PF02580">
    <property type="entry name" value="Tyr_Deacylase"/>
    <property type="match status" value="1"/>
</dbReference>
<dbReference type="SUPFAM" id="SSF69500">
    <property type="entry name" value="DTD-like"/>
    <property type="match status" value="1"/>
</dbReference>
<dbReference type="InterPro" id="IPR023509">
    <property type="entry name" value="DTD-like_sf"/>
</dbReference>
<accession>A0AAW1CRZ9</accession>
<evidence type="ECO:0000256" key="4">
    <source>
        <dbReference type="ARBA" id="ARBA00048018"/>
    </source>
</evidence>
<keyword evidence="6" id="KW-1185">Reference proteome</keyword>
<evidence type="ECO:0000256" key="2">
    <source>
        <dbReference type="ARBA" id="ARBA00013056"/>
    </source>
</evidence>
<evidence type="ECO:0000313" key="6">
    <source>
        <dbReference type="Proteomes" id="UP001461498"/>
    </source>
</evidence>
<comment type="similarity">
    <text evidence="1">Belongs to the DTD family.</text>
</comment>
<dbReference type="PANTHER" id="PTHR10472:SF5">
    <property type="entry name" value="D-AMINOACYL-TRNA DEACYLASE 1"/>
    <property type="match status" value="1"/>
</dbReference>
<name>A0AAW1CRZ9_9HEMI</name>
<organism evidence="5 6">
    <name type="scientific">Rhynocoris fuscipes</name>
    <dbReference type="NCBI Taxonomy" id="488301"/>
    <lineage>
        <taxon>Eukaryota</taxon>
        <taxon>Metazoa</taxon>
        <taxon>Ecdysozoa</taxon>
        <taxon>Arthropoda</taxon>
        <taxon>Hexapoda</taxon>
        <taxon>Insecta</taxon>
        <taxon>Pterygota</taxon>
        <taxon>Neoptera</taxon>
        <taxon>Paraneoptera</taxon>
        <taxon>Hemiptera</taxon>
        <taxon>Heteroptera</taxon>
        <taxon>Panheteroptera</taxon>
        <taxon>Cimicomorpha</taxon>
        <taxon>Reduviidae</taxon>
        <taxon>Harpactorinae</taxon>
        <taxon>Harpactorini</taxon>
        <taxon>Rhynocoris</taxon>
    </lineage>
</organism>
<comment type="catalytic activity">
    <reaction evidence="3">
        <text>glycyl-tRNA(Ala) + H2O = tRNA(Ala) + glycine + H(+)</text>
        <dbReference type="Rhea" id="RHEA:53744"/>
        <dbReference type="Rhea" id="RHEA-COMP:9657"/>
        <dbReference type="Rhea" id="RHEA-COMP:13640"/>
        <dbReference type="ChEBI" id="CHEBI:15377"/>
        <dbReference type="ChEBI" id="CHEBI:15378"/>
        <dbReference type="ChEBI" id="CHEBI:57305"/>
        <dbReference type="ChEBI" id="CHEBI:78442"/>
        <dbReference type="ChEBI" id="CHEBI:78522"/>
        <dbReference type="EC" id="3.1.1.96"/>
    </reaction>
</comment>
<dbReference type="PANTHER" id="PTHR10472">
    <property type="entry name" value="D-TYROSYL-TRNA TYR DEACYLASE"/>
    <property type="match status" value="1"/>
</dbReference>
<evidence type="ECO:0000256" key="3">
    <source>
        <dbReference type="ARBA" id="ARBA00047676"/>
    </source>
</evidence>
<dbReference type="AlphaFoldDB" id="A0AAW1CRZ9"/>
<evidence type="ECO:0000313" key="5">
    <source>
        <dbReference type="EMBL" id="KAK9501182.1"/>
    </source>
</evidence>
<comment type="catalytic activity">
    <reaction evidence="4">
        <text>a D-aminoacyl-tRNA + H2O = a tRNA + a D-alpha-amino acid + H(+)</text>
        <dbReference type="Rhea" id="RHEA:13953"/>
        <dbReference type="Rhea" id="RHEA-COMP:10123"/>
        <dbReference type="Rhea" id="RHEA-COMP:10124"/>
        <dbReference type="ChEBI" id="CHEBI:15377"/>
        <dbReference type="ChEBI" id="CHEBI:15378"/>
        <dbReference type="ChEBI" id="CHEBI:59871"/>
        <dbReference type="ChEBI" id="CHEBI:78442"/>
        <dbReference type="ChEBI" id="CHEBI:79333"/>
        <dbReference type="EC" id="3.1.1.96"/>
    </reaction>
</comment>
<dbReference type="GO" id="GO:0051500">
    <property type="term" value="F:D-tyrosyl-tRNA(Tyr) deacylase activity"/>
    <property type="evidence" value="ECO:0007669"/>
    <property type="project" value="TreeGrafter"/>
</dbReference>
<gene>
    <name evidence="5" type="ORF">O3M35_002262</name>
</gene>
<dbReference type="InterPro" id="IPR003732">
    <property type="entry name" value="Daa-tRNA_deacyls_DTD"/>
</dbReference>
<protein>
    <recommendedName>
        <fullName evidence="2">D-aminoacyl-tRNA deacylase</fullName>
        <ecNumber evidence="2">3.1.1.96</ecNumber>
    </recommendedName>
</protein>
<dbReference type="GO" id="GO:0005737">
    <property type="term" value="C:cytoplasm"/>
    <property type="evidence" value="ECO:0007669"/>
    <property type="project" value="InterPro"/>
</dbReference>
<dbReference type="Proteomes" id="UP001461498">
    <property type="component" value="Unassembled WGS sequence"/>
</dbReference>
<proteinExistence type="inferred from homology"/>
<comment type="caution">
    <text evidence="5">The sequence shown here is derived from an EMBL/GenBank/DDBJ whole genome shotgun (WGS) entry which is preliminary data.</text>
</comment>
<dbReference type="EMBL" id="JAPXFL010000010">
    <property type="protein sequence ID" value="KAK9501182.1"/>
    <property type="molecule type" value="Genomic_DNA"/>
</dbReference>
<reference evidence="5 6" key="1">
    <citation type="submission" date="2022-12" db="EMBL/GenBank/DDBJ databases">
        <title>Chromosome-level genome assembly of true bugs.</title>
        <authorList>
            <person name="Ma L."/>
            <person name="Li H."/>
        </authorList>
    </citation>
    <scope>NUCLEOTIDE SEQUENCE [LARGE SCALE GENOMIC DNA]</scope>
    <source>
        <strain evidence="5">Lab_2022b</strain>
    </source>
</reference>
<sequence length="125" mass="14660">MFCFRVRKILNIRLFEDDNGKMWKCSVKEKNYEILCLSQITLYNRLKGNKPDFHLAMPPELSKSFYMNFLKQLKNSYSEDLVKEGIFGKHIVVGIQNDGPVTINLESPVRDKSLEREEQTVPNME</sequence>
<evidence type="ECO:0000256" key="1">
    <source>
        <dbReference type="ARBA" id="ARBA00009673"/>
    </source>
</evidence>